<dbReference type="InterPro" id="IPR033247">
    <property type="entry name" value="Transketolase_fam"/>
</dbReference>
<feature type="binding site" evidence="14">
    <location>
        <position position="207"/>
    </location>
    <ligand>
        <name>Mg(2+)</name>
        <dbReference type="ChEBI" id="CHEBI:18420"/>
    </ligand>
</feature>
<evidence type="ECO:0000256" key="14">
    <source>
        <dbReference type="PIRSR" id="PIRSR605478-4"/>
    </source>
</evidence>
<organism evidence="17 18">
    <name type="scientific">Rhodococcus triatomae</name>
    <dbReference type="NCBI Taxonomy" id="300028"/>
    <lineage>
        <taxon>Bacteria</taxon>
        <taxon>Bacillati</taxon>
        <taxon>Actinomycetota</taxon>
        <taxon>Actinomycetes</taxon>
        <taxon>Mycobacteriales</taxon>
        <taxon>Nocardiaceae</taxon>
        <taxon>Rhodococcus</taxon>
    </lineage>
</organism>
<evidence type="ECO:0000313" key="18">
    <source>
        <dbReference type="Proteomes" id="UP000183263"/>
    </source>
</evidence>
<dbReference type="InterPro" id="IPR005474">
    <property type="entry name" value="Transketolase_N"/>
</dbReference>
<dbReference type="OrthoDB" id="8732661at2"/>
<dbReference type="NCBIfam" id="TIGR00232">
    <property type="entry name" value="tktlase_bact"/>
    <property type="match status" value="1"/>
</dbReference>
<evidence type="ECO:0000256" key="7">
    <source>
        <dbReference type="ARBA" id="ARBA00022842"/>
    </source>
</evidence>
<dbReference type="PROSITE" id="PS00801">
    <property type="entry name" value="TRANSKETOLASE_1"/>
    <property type="match status" value="1"/>
</dbReference>
<dbReference type="InterPro" id="IPR029061">
    <property type="entry name" value="THDP-binding"/>
</dbReference>
<dbReference type="GO" id="GO:0004802">
    <property type="term" value="F:transketolase activity"/>
    <property type="evidence" value="ECO:0007669"/>
    <property type="project" value="UniProtKB-UniRule"/>
</dbReference>
<name>A0A1G8KCH6_9NOCA</name>
<feature type="binding site" evidence="12">
    <location>
        <position position="555"/>
    </location>
    <ligand>
        <name>substrate</name>
    </ligand>
</feature>
<evidence type="ECO:0000256" key="10">
    <source>
        <dbReference type="NCBIfam" id="TIGR00232"/>
    </source>
</evidence>
<feature type="binding site" evidence="12">
    <location>
        <position position="283"/>
    </location>
    <ligand>
        <name>substrate</name>
    </ligand>
</feature>
<feature type="site" description="Important for catalytic activity" evidence="15">
    <location>
        <position position="283"/>
    </location>
</feature>
<comment type="subunit">
    <text evidence="2">Homodimer.</text>
</comment>
<feature type="domain" description="Transketolase-like pyrimidine-binding" evidence="16">
    <location>
        <begin position="375"/>
        <end position="560"/>
    </location>
</feature>
<comment type="cofactor">
    <cofactor evidence="13">
        <name>thiamine diphosphate</name>
        <dbReference type="ChEBI" id="CHEBI:58937"/>
    </cofactor>
    <text evidence="13">Binds 1 thiamine pyrophosphate per subunit. During the reaction, the substrate forms a covalent intermediate with the cofactor.</text>
</comment>
<feature type="site" description="Important for catalytic activity" evidence="15">
    <location>
        <position position="45"/>
    </location>
</feature>
<keyword evidence="7 14" id="KW-0460">Magnesium</keyword>
<comment type="catalytic activity">
    <reaction evidence="9">
        <text>D-sedoheptulose 7-phosphate + D-glyceraldehyde 3-phosphate = aldehydo-D-ribose 5-phosphate + D-xylulose 5-phosphate</text>
        <dbReference type="Rhea" id="RHEA:10508"/>
        <dbReference type="ChEBI" id="CHEBI:57483"/>
        <dbReference type="ChEBI" id="CHEBI:57737"/>
        <dbReference type="ChEBI" id="CHEBI:58273"/>
        <dbReference type="ChEBI" id="CHEBI:59776"/>
        <dbReference type="EC" id="2.2.1.1"/>
    </reaction>
</comment>
<dbReference type="FunFam" id="3.40.50.920:FF:000003">
    <property type="entry name" value="Transketolase"/>
    <property type="match status" value="1"/>
</dbReference>
<keyword evidence="5" id="KW-0808">Transferase</keyword>
<feature type="binding site" evidence="12">
    <location>
        <position position="378"/>
    </location>
    <ligand>
        <name>substrate</name>
    </ligand>
</feature>
<feature type="binding site" evidence="13">
    <location>
        <position position="207"/>
    </location>
    <ligand>
        <name>thiamine diphosphate</name>
        <dbReference type="ChEBI" id="CHEBI:58937"/>
    </ligand>
</feature>
<evidence type="ECO:0000256" key="8">
    <source>
        <dbReference type="ARBA" id="ARBA00023052"/>
    </source>
</evidence>
<evidence type="ECO:0000256" key="4">
    <source>
        <dbReference type="ARBA" id="ARBA00016662"/>
    </source>
</evidence>
<reference evidence="17 18" key="1">
    <citation type="submission" date="2016-10" db="EMBL/GenBank/DDBJ databases">
        <authorList>
            <person name="de Groot N.N."/>
        </authorList>
    </citation>
    <scope>NUCLEOTIDE SEQUENCE [LARGE SCALE GENOMIC DNA]</scope>
    <source>
        <strain evidence="17 18">DSM 44892</strain>
    </source>
</reference>
<feature type="active site" description="Proton donor" evidence="11">
    <location>
        <position position="441"/>
    </location>
</feature>
<dbReference type="SUPFAM" id="SSF52518">
    <property type="entry name" value="Thiamin diphosphate-binding fold (THDP-binding)"/>
    <property type="match status" value="2"/>
</dbReference>
<dbReference type="InterPro" id="IPR049557">
    <property type="entry name" value="Transketolase_CS"/>
</dbReference>
<dbReference type="SMART" id="SM00861">
    <property type="entry name" value="Transket_pyr"/>
    <property type="match status" value="1"/>
</dbReference>
<feature type="binding site" evidence="14">
    <location>
        <position position="177"/>
    </location>
    <ligand>
        <name>Mg(2+)</name>
        <dbReference type="ChEBI" id="CHEBI:18420"/>
    </ligand>
</feature>
<dbReference type="CDD" id="cd02012">
    <property type="entry name" value="TPP_TK"/>
    <property type="match status" value="1"/>
</dbReference>
<feature type="binding site" evidence="13">
    <location>
        <begin position="133"/>
        <end position="135"/>
    </location>
    <ligand>
        <name>thiamine diphosphate</name>
        <dbReference type="ChEBI" id="CHEBI:58937"/>
    </ligand>
</feature>
<feature type="binding site" evidence="12">
    <location>
        <position position="405"/>
    </location>
    <ligand>
        <name>substrate</name>
    </ligand>
</feature>
<dbReference type="InterPro" id="IPR005478">
    <property type="entry name" value="Transketolase_bac-like"/>
</dbReference>
<dbReference type="Gene3D" id="3.40.50.920">
    <property type="match status" value="1"/>
</dbReference>
<dbReference type="PROSITE" id="PS00802">
    <property type="entry name" value="TRANSKETOLASE_2"/>
    <property type="match status" value="1"/>
</dbReference>
<keyword evidence="18" id="KW-1185">Reference proteome</keyword>
<dbReference type="RefSeq" id="WP_072738273.1">
    <property type="nucleotide sequence ID" value="NZ_CP048813.1"/>
</dbReference>
<feature type="binding site" evidence="13">
    <location>
        <position position="467"/>
    </location>
    <ligand>
        <name>thiamine diphosphate</name>
        <dbReference type="ChEBI" id="CHEBI:58937"/>
    </ligand>
</feature>
<feature type="binding site" evidence="12">
    <location>
        <position position="45"/>
    </location>
    <ligand>
        <name>substrate</name>
    </ligand>
</feature>
<feature type="binding site" evidence="12">
    <location>
        <position position="503"/>
    </location>
    <ligand>
        <name>substrate</name>
    </ligand>
</feature>
<dbReference type="InterPro" id="IPR020826">
    <property type="entry name" value="Transketolase_BS"/>
</dbReference>
<feature type="binding site" evidence="13">
    <location>
        <position position="178"/>
    </location>
    <ligand>
        <name>thiamine diphosphate</name>
        <dbReference type="ChEBI" id="CHEBI:58937"/>
    </ligand>
</feature>
<keyword evidence="6 14" id="KW-0479">Metal-binding</keyword>
<dbReference type="PANTHER" id="PTHR43522">
    <property type="entry name" value="TRANSKETOLASE"/>
    <property type="match status" value="1"/>
</dbReference>
<gene>
    <name evidence="17" type="ORF">SAMN05444695_10794</name>
</gene>
<evidence type="ECO:0000313" key="17">
    <source>
        <dbReference type="EMBL" id="SDI41127.1"/>
    </source>
</evidence>
<feature type="binding site" evidence="12">
    <location>
        <position position="499"/>
    </location>
    <ligand>
        <name>substrate</name>
    </ligand>
</feature>
<dbReference type="GO" id="GO:0000287">
    <property type="term" value="F:magnesium ion binding"/>
    <property type="evidence" value="ECO:0007669"/>
    <property type="project" value="UniProtKB-ARBA"/>
</dbReference>
<dbReference type="InterPro" id="IPR055152">
    <property type="entry name" value="Transketolase-like_C_2"/>
</dbReference>
<evidence type="ECO:0000256" key="5">
    <source>
        <dbReference type="ARBA" id="ARBA00022679"/>
    </source>
</evidence>
<feature type="binding site" evidence="13">
    <location>
        <position position="85"/>
    </location>
    <ligand>
        <name>thiamine diphosphate</name>
        <dbReference type="ChEBI" id="CHEBI:58937"/>
    </ligand>
</feature>
<dbReference type="AlphaFoldDB" id="A0A1G8KCH6"/>
<comment type="cofactor">
    <cofactor evidence="14">
        <name>Mg(2+)</name>
        <dbReference type="ChEBI" id="CHEBI:18420"/>
    </cofactor>
    <text evidence="14">Binds 1 Mg(2+) ion per subunit. Can also utilize other divalent metal cations, such as Ca(2+), Mn(2+) and Co(2+).</text>
</comment>
<dbReference type="Pfam" id="PF22613">
    <property type="entry name" value="Transketolase_C_1"/>
    <property type="match status" value="1"/>
</dbReference>
<keyword evidence="8 13" id="KW-0786">Thiamine pyrophosphate</keyword>
<evidence type="ECO:0000256" key="3">
    <source>
        <dbReference type="ARBA" id="ARBA00013152"/>
    </source>
</evidence>
<evidence type="ECO:0000256" key="9">
    <source>
        <dbReference type="ARBA" id="ARBA00049473"/>
    </source>
</evidence>
<dbReference type="GO" id="GO:0006098">
    <property type="term" value="P:pentose-phosphate shunt"/>
    <property type="evidence" value="ECO:0007669"/>
    <property type="project" value="TreeGrafter"/>
</dbReference>
<evidence type="ECO:0000256" key="2">
    <source>
        <dbReference type="ARBA" id="ARBA00011738"/>
    </source>
</evidence>
<dbReference type="FunFam" id="3.40.50.970:FF:000003">
    <property type="entry name" value="Transketolase"/>
    <property type="match status" value="1"/>
</dbReference>
<protein>
    <recommendedName>
        <fullName evidence="4 10">Transketolase</fullName>
        <ecNumber evidence="3 10">2.2.1.1</ecNumber>
    </recommendedName>
</protein>
<evidence type="ECO:0000256" key="6">
    <source>
        <dbReference type="ARBA" id="ARBA00022723"/>
    </source>
</evidence>
<proteinExistence type="inferred from homology"/>
<dbReference type="Pfam" id="PF00456">
    <property type="entry name" value="Transketolase_N"/>
    <property type="match status" value="1"/>
</dbReference>
<feature type="binding site" evidence="13">
    <location>
        <position position="283"/>
    </location>
    <ligand>
        <name>thiamine diphosphate</name>
        <dbReference type="ChEBI" id="CHEBI:58937"/>
    </ligand>
</feature>
<dbReference type="InterPro" id="IPR005475">
    <property type="entry name" value="Transketolase-like_Pyr-bd"/>
</dbReference>
<sequence>MSTTDEIRDLTQPVHPADWTDLDTRAVDTVRVLAADAVQKVGNGHPGTAMSLAPLAYTLFQRVMRHDPADADWIGRDRFVLSCGHSSLTLYIQLYLAGYGLELGDLESLRTWGSKTPGHPEHGHTRGVEITTGPLGQGLASAVGMAMAARRERGLFDPDTAPGESPFDHHVYVIASDGDIEEGVTSEASSLAGVQQLGNLTVIYDDNKISIEDDTTIALTEDTAARYESYGWHVQVVEGGEDVVAIEDALRAARAETGRPSLVLLRTIIGYPAPNKMNTGAAHGAALGADEVAAVKRALGFDPDKSFEVDDAVIAHTRAALDRGVAAKADWQKGFDAWAERVPEGKALLDRLLAHDLPAGWADSLPTWEPDAKGVATRKASSSFLNAVGEELPELWGGSADLAESNNTTISGFPSFGPESISTSTWKAEPYGRTLHFGVREHAMGSILNGIALHGPTLPYGGTFLVFSDYMRPAVRLAALMKTAVTYVWTHDSIGLGEDGPTHQPIEHLAALRAIPGLSVVRPGDANETIHAWRAVLERSTHDSTRGPAGIALTRQNVPVLEGTSYEGVSRGGYVLAEASTGVPEVVLVGTGSELQLAVAARETLEADGVPTRVVSMPCVEWFDEQDQAYRDGVLPPTVKARVVVEAGIAMPWYRFVGSDGEIVSIEHFGASADFTTLFREFGFTPEAVTAAAKRSLARVKG</sequence>
<feature type="binding site" evidence="14">
    <location>
        <position position="209"/>
    </location>
    <ligand>
        <name>Mg(2+)</name>
        <dbReference type="ChEBI" id="CHEBI:18420"/>
    </ligand>
</feature>
<dbReference type="SUPFAM" id="SSF52922">
    <property type="entry name" value="TK C-terminal domain-like"/>
    <property type="match status" value="1"/>
</dbReference>
<dbReference type="EC" id="2.2.1.1" evidence="3 10"/>
<accession>A0A1G8KCH6</accession>
<evidence type="ECO:0000256" key="15">
    <source>
        <dbReference type="PIRSR" id="PIRSR605478-5"/>
    </source>
</evidence>
<dbReference type="Pfam" id="PF02779">
    <property type="entry name" value="Transket_pyr"/>
    <property type="match status" value="1"/>
</dbReference>
<evidence type="ECO:0000256" key="13">
    <source>
        <dbReference type="PIRSR" id="PIRSR605478-3"/>
    </source>
</evidence>
<dbReference type="InterPro" id="IPR009014">
    <property type="entry name" value="Transketo_C/PFOR_II"/>
</dbReference>
<dbReference type="PANTHER" id="PTHR43522:SF2">
    <property type="entry name" value="TRANSKETOLASE 1-RELATED"/>
    <property type="match status" value="1"/>
</dbReference>
<comment type="similarity">
    <text evidence="1">Belongs to the transketolase family.</text>
</comment>
<dbReference type="EMBL" id="FNDN01000007">
    <property type="protein sequence ID" value="SDI41127.1"/>
    <property type="molecule type" value="Genomic_DNA"/>
</dbReference>
<dbReference type="Proteomes" id="UP000183263">
    <property type="component" value="Unassembled WGS sequence"/>
</dbReference>
<evidence type="ECO:0000259" key="16">
    <source>
        <dbReference type="SMART" id="SM00861"/>
    </source>
</evidence>
<dbReference type="Gene3D" id="3.40.50.970">
    <property type="match status" value="2"/>
</dbReference>
<evidence type="ECO:0000256" key="1">
    <source>
        <dbReference type="ARBA" id="ARBA00007131"/>
    </source>
</evidence>
<dbReference type="FunFam" id="3.40.50.970:FF:000004">
    <property type="entry name" value="Transketolase"/>
    <property type="match status" value="1"/>
</dbReference>
<evidence type="ECO:0000256" key="11">
    <source>
        <dbReference type="PIRSR" id="PIRSR605478-1"/>
    </source>
</evidence>
<dbReference type="CDD" id="cd07033">
    <property type="entry name" value="TPP_PYR_DXS_TK_like"/>
    <property type="match status" value="1"/>
</dbReference>
<feature type="binding site" evidence="12">
    <location>
        <position position="491"/>
    </location>
    <ligand>
        <name>substrate</name>
    </ligand>
</feature>
<dbReference type="GO" id="GO:0005829">
    <property type="term" value="C:cytosol"/>
    <property type="evidence" value="ECO:0007669"/>
    <property type="project" value="TreeGrafter"/>
</dbReference>
<evidence type="ECO:0000256" key="12">
    <source>
        <dbReference type="PIRSR" id="PIRSR605478-2"/>
    </source>
</evidence>